<dbReference type="AlphaFoldDB" id="A0A0K8PBG9"/>
<comment type="subunit">
    <text evidence="3">The glycine cleavage system is composed of four proteins: P, T, L and H.</text>
</comment>
<dbReference type="EMBL" id="DF968180">
    <property type="protein sequence ID" value="GAP40007.1"/>
    <property type="molecule type" value="Genomic_DNA"/>
</dbReference>
<comment type="function">
    <text evidence="3">The glycine cleavage system catalyzes the degradation of glycine. The H protein shuttles the methylamine group of glycine from the P protein to the T protein.</text>
</comment>
<dbReference type="NCBIfam" id="NF002270">
    <property type="entry name" value="PRK01202.1"/>
    <property type="match status" value="1"/>
</dbReference>
<evidence type="ECO:0000256" key="3">
    <source>
        <dbReference type="HAMAP-Rule" id="MF_00272"/>
    </source>
</evidence>
<dbReference type="NCBIfam" id="TIGR00527">
    <property type="entry name" value="gcvH"/>
    <property type="match status" value="1"/>
</dbReference>
<comment type="cofactor">
    <cofactor evidence="3">
        <name>(R)-lipoate</name>
        <dbReference type="ChEBI" id="CHEBI:83088"/>
    </cofactor>
    <text evidence="3">Binds 1 lipoyl cofactor covalently.</text>
</comment>
<dbReference type="OrthoDB" id="9796712at2"/>
<dbReference type="STRING" id="1678840.ATC1_12547"/>
<dbReference type="PROSITE" id="PS50968">
    <property type="entry name" value="BIOTINYL_LIPOYL"/>
    <property type="match status" value="1"/>
</dbReference>
<dbReference type="GO" id="GO:0005737">
    <property type="term" value="C:cytoplasm"/>
    <property type="evidence" value="ECO:0007669"/>
    <property type="project" value="TreeGrafter"/>
</dbReference>
<dbReference type="CDD" id="cd06848">
    <property type="entry name" value="GCS_H"/>
    <property type="match status" value="1"/>
</dbReference>
<keyword evidence="7" id="KW-1185">Reference proteome</keyword>
<evidence type="ECO:0000256" key="2">
    <source>
        <dbReference type="ARBA" id="ARBA00022823"/>
    </source>
</evidence>
<dbReference type="InterPro" id="IPR033753">
    <property type="entry name" value="GCV_H/Fam206"/>
</dbReference>
<feature type="modified residue" description="N6-lipoyllysine" evidence="3 4">
    <location>
        <position position="64"/>
    </location>
</feature>
<dbReference type="GO" id="GO:0009249">
    <property type="term" value="P:protein lipoylation"/>
    <property type="evidence" value="ECO:0007669"/>
    <property type="project" value="TreeGrafter"/>
</dbReference>
<evidence type="ECO:0000256" key="1">
    <source>
        <dbReference type="ARBA" id="ARBA00009249"/>
    </source>
</evidence>
<dbReference type="InterPro" id="IPR003016">
    <property type="entry name" value="2-oxoA_DH_lipoyl-BS"/>
</dbReference>
<dbReference type="PROSITE" id="PS00189">
    <property type="entry name" value="LIPOYL"/>
    <property type="match status" value="1"/>
</dbReference>
<dbReference type="PATRIC" id="fig|1678840.3.peg.1158"/>
<gene>
    <name evidence="3" type="primary">gcvH</name>
    <name evidence="6" type="ORF">ATC1_12547</name>
</gene>
<feature type="domain" description="Lipoyl-binding" evidence="5">
    <location>
        <begin position="22"/>
        <end position="105"/>
    </location>
</feature>
<evidence type="ECO:0000259" key="5">
    <source>
        <dbReference type="PROSITE" id="PS50968"/>
    </source>
</evidence>
<dbReference type="PANTHER" id="PTHR11715:SF3">
    <property type="entry name" value="GLYCINE CLEAVAGE SYSTEM H PROTEIN-RELATED"/>
    <property type="match status" value="1"/>
</dbReference>
<name>A0A0K8PBG9_9CHLR</name>
<dbReference type="Proteomes" id="UP000053370">
    <property type="component" value="Unassembled WGS sequence"/>
</dbReference>
<dbReference type="InterPro" id="IPR011053">
    <property type="entry name" value="Single_hybrid_motif"/>
</dbReference>
<evidence type="ECO:0000313" key="6">
    <source>
        <dbReference type="EMBL" id="GAP40007.1"/>
    </source>
</evidence>
<protein>
    <recommendedName>
        <fullName evidence="3">Glycine cleavage system H protein</fullName>
    </recommendedName>
</protein>
<dbReference type="RefSeq" id="WP_062278899.1">
    <property type="nucleotide sequence ID" value="NZ_DF968180.1"/>
</dbReference>
<keyword evidence="2 3" id="KW-0450">Lipoyl</keyword>
<organism evidence="6">
    <name type="scientific">Flexilinea flocculi</name>
    <dbReference type="NCBI Taxonomy" id="1678840"/>
    <lineage>
        <taxon>Bacteria</taxon>
        <taxon>Bacillati</taxon>
        <taxon>Chloroflexota</taxon>
        <taxon>Anaerolineae</taxon>
        <taxon>Anaerolineales</taxon>
        <taxon>Anaerolineaceae</taxon>
        <taxon>Flexilinea</taxon>
    </lineage>
</organism>
<sequence length="129" mass="13865">MNIIPGFFYSKNDEWVEVKGTKATVGITDFAQNSLSDIVFVEISVSEGDHVEASDLIGTVESVKAASDVYTPVAGVVVAANESVIDNPELINADPFGKAWLIQVENEDGIDTSGLMNAEEYKTYCEGRG</sequence>
<accession>A0A0K8PBG9</accession>
<reference evidence="6" key="1">
    <citation type="journal article" date="2015" name="Genome Announc.">
        <title>Draft Genome Sequence of Anaerolineae Strain TC1, a Novel Isolate from a Methanogenic Wastewater Treatment System.</title>
        <authorList>
            <person name="Matsuura N."/>
            <person name="Tourlousse D.M."/>
            <person name="Sun L."/>
            <person name="Toyonaga M."/>
            <person name="Kuroda K."/>
            <person name="Ohashi A."/>
            <person name="Cruz R."/>
            <person name="Yamaguchi T."/>
            <person name="Sekiguchi Y."/>
        </authorList>
    </citation>
    <scope>NUCLEOTIDE SEQUENCE [LARGE SCALE GENOMIC DNA]</scope>
    <source>
        <strain evidence="6">TC1</strain>
    </source>
</reference>
<dbReference type="InterPro" id="IPR002930">
    <property type="entry name" value="GCV_H"/>
</dbReference>
<comment type="similarity">
    <text evidence="1 3">Belongs to the GcvH family.</text>
</comment>
<dbReference type="PANTHER" id="PTHR11715">
    <property type="entry name" value="GLYCINE CLEAVAGE SYSTEM H PROTEIN"/>
    <property type="match status" value="1"/>
</dbReference>
<dbReference type="InterPro" id="IPR000089">
    <property type="entry name" value="Biotin_lipoyl"/>
</dbReference>
<dbReference type="HAMAP" id="MF_00272">
    <property type="entry name" value="GcvH"/>
    <property type="match status" value="1"/>
</dbReference>
<dbReference type="InterPro" id="IPR017453">
    <property type="entry name" value="GCV_H_sub"/>
</dbReference>
<dbReference type="SUPFAM" id="SSF51230">
    <property type="entry name" value="Single hybrid motif"/>
    <property type="match status" value="1"/>
</dbReference>
<dbReference type="GO" id="GO:0019464">
    <property type="term" value="P:glycine decarboxylation via glycine cleavage system"/>
    <property type="evidence" value="ECO:0007669"/>
    <property type="project" value="UniProtKB-UniRule"/>
</dbReference>
<proteinExistence type="inferred from homology"/>
<evidence type="ECO:0000256" key="4">
    <source>
        <dbReference type="PIRSR" id="PIRSR617453-50"/>
    </source>
</evidence>
<evidence type="ECO:0000313" key="7">
    <source>
        <dbReference type="Proteomes" id="UP000053370"/>
    </source>
</evidence>
<dbReference type="Pfam" id="PF01597">
    <property type="entry name" value="GCV_H"/>
    <property type="match status" value="1"/>
</dbReference>
<dbReference type="GO" id="GO:0005960">
    <property type="term" value="C:glycine cleavage complex"/>
    <property type="evidence" value="ECO:0007669"/>
    <property type="project" value="InterPro"/>
</dbReference>
<dbReference type="Gene3D" id="2.40.50.100">
    <property type="match status" value="1"/>
</dbReference>